<dbReference type="Gene3D" id="3.40.50.2000">
    <property type="entry name" value="Glycogen Phosphorylase B"/>
    <property type="match status" value="2"/>
</dbReference>
<keyword evidence="2" id="KW-0808">Transferase</keyword>
<feature type="domain" description="Glycosyltransferase subfamily 4-like N-terminal" evidence="3">
    <location>
        <begin position="20"/>
        <end position="156"/>
    </location>
</feature>
<protein>
    <recommendedName>
        <fullName evidence="3">Glycosyltransferase subfamily 4-like N-terminal domain-containing protein</fullName>
    </recommendedName>
</protein>
<dbReference type="Proteomes" id="UP000015527">
    <property type="component" value="Unassembled WGS sequence"/>
</dbReference>
<dbReference type="SUPFAM" id="SSF53756">
    <property type="entry name" value="UDP-Glycosyltransferase/glycogen phosphorylase"/>
    <property type="match status" value="1"/>
</dbReference>
<dbReference type="Pfam" id="PF13579">
    <property type="entry name" value="Glyco_trans_4_4"/>
    <property type="match status" value="1"/>
</dbReference>
<sequence length="382" mass="40534">MALPHSKMRIAIVASGLGAGGAEQVIAQLSHHWCAAGHAVEVIAFDRPEDPVFHHLPGAATLHRLGGSSGFAGMAGRVAALRRVLRDRRPQVIVSFLTKNNLIAALATIGTRTRLVCAERNNPERQGAHPLWNLLLRLLYRRADAIVCQTEAVRRCFPAAVQGKLVTIANPVPPPDVARSAAEVKRICAVGRLTHQKGFDLLIAAFASATSGAPDWRLDIWGEGPEREALHALIRDQGLAGRISLRGLSPRPRAWVAEAGIFVLSSRYEGFPNVLGEAMAAGLPVIAADCDFGPADMVEHGRSGLLVPGEDPAALARAMADLMADPLARSRMGAAAAEAMARFRPAHILKQWDLMLAQATAARHGPVIRAAAAAEAGQGLEA</sequence>
<evidence type="ECO:0000256" key="2">
    <source>
        <dbReference type="ARBA" id="ARBA00022679"/>
    </source>
</evidence>
<dbReference type="CDD" id="cd03820">
    <property type="entry name" value="GT4_AmsD-like"/>
    <property type="match status" value="1"/>
</dbReference>
<evidence type="ECO:0000256" key="1">
    <source>
        <dbReference type="ARBA" id="ARBA00022676"/>
    </source>
</evidence>
<dbReference type="AlphaFoldDB" id="T0HQ76"/>
<dbReference type="PATRIC" id="fig|1096930.3.peg.838"/>
<evidence type="ECO:0000313" key="4">
    <source>
        <dbReference type="EMBL" id="EQB18526.1"/>
    </source>
</evidence>
<dbReference type="eggNOG" id="COG0438">
    <property type="taxonomic scope" value="Bacteria"/>
</dbReference>
<dbReference type="Pfam" id="PF13692">
    <property type="entry name" value="Glyco_trans_1_4"/>
    <property type="match status" value="1"/>
</dbReference>
<keyword evidence="5" id="KW-1185">Reference proteome</keyword>
<dbReference type="RefSeq" id="WP_021232815.1">
    <property type="nucleotide sequence ID" value="NZ_ATHL01000038.1"/>
</dbReference>
<proteinExistence type="predicted"/>
<comment type="caution">
    <text evidence="4">The sequence shown here is derived from an EMBL/GenBank/DDBJ whole genome shotgun (WGS) entry which is preliminary data.</text>
</comment>
<accession>T0HQ76</accession>
<organism evidence="4 5">
    <name type="scientific">Novosphingobium lindaniclasticum LE124</name>
    <dbReference type="NCBI Taxonomy" id="1096930"/>
    <lineage>
        <taxon>Bacteria</taxon>
        <taxon>Pseudomonadati</taxon>
        <taxon>Pseudomonadota</taxon>
        <taxon>Alphaproteobacteria</taxon>
        <taxon>Sphingomonadales</taxon>
        <taxon>Sphingomonadaceae</taxon>
        <taxon>Novosphingobium</taxon>
    </lineage>
</organism>
<dbReference type="PANTHER" id="PTHR12526">
    <property type="entry name" value="GLYCOSYLTRANSFERASE"/>
    <property type="match status" value="1"/>
</dbReference>
<evidence type="ECO:0000259" key="3">
    <source>
        <dbReference type="Pfam" id="PF13579"/>
    </source>
</evidence>
<name>T0HQ76_9SPHN</name>
<evidence type="ECO:0000313" key="5">
    <source>
        <dbReference type="Proteomes" id="UP000015527"/>
    </source>
</evidence>
<keyword evidence="1" id="KW-0328">Glycosyltransferase</keyword>
<dbReference type="GO" id="GO:0016757">
    <property type="term" value="F:glycosyltransferase activity"/>
    <property type="evidence" value="ECO:0007669"/>
    <property type="project" value="UniProtKB-KW"/>
</dbReference>
<dbReference type="InterPro" id="IPR028098">
    <property type="entry name" value="Glyco_trans_4-like_N"/>
</dbReference>
<dbReference type="PANTHER" id="PTHR12526:SF510">
    <property type="entry name" value="D-INOSITOL 3-PHOSPHATE GLYCOSYLTRANSFERASE"/>
    <property type="match status" value="1"/>
</dbReference>
<reference evidence="4 5" key="1">
    <citation type="journal article" date="2013" name="Genome Announc.">
        <title>Genome Sequence of Novosphingobium lindaniclasticum LE124T, Isolated from a Hexachlorocyclohexane Dumpsite.</title>
        <authorList>
            <person name="Saxena A."/>
            <person name="Nayyar N."/>
            <person name="Sangwan N."/>
            <person name="Kumari R."/>
            <person name="Khurana J.P."/>
            <person name="Lal R."/>
        </authorList>
    </citation>
    <scope>NUCLEOTIDE SEQUENCE [LARGE SCALE GENOMIC DNA]</scope>
    <source>
        <strain evidence="4 5">LE124</strain>
    </source>
</reference>
<gene>
    <name evidence="4" type="ORF">L284_04260</name>
</gene>
<dbReference type="OrthoDB" id="9790710at2"/>
<dbReference type="EMBL" id="ATHL01000038">
    <property type="protein sequence ID" value="EQB18526.1"/>
    <property type="molecule type" value="Genomic_DNA"/>
</dbReference>